<dbReference type="Proteomes" id="UP001465755">
    <property type="component" value="Unassembled WGS sequence"/>
</dbReference>
<gene>
    <name evidence="1" type="ORF">WJX73_008752</name>
</gene>
<keyword evidence="2" id="KW-1185">Reference proteome</keyword>
<proteinExistence type="predicted"/>
<organism evidence="1 2">
    <name type="scientific">Symbiochloris irregularis</name>
    <dbReference type="NCBI Taxonomy" id="706552"/>
    <lineage>
        <taxon>Eukaryota</taxon>
        <taxon>Viridiplantae</taxon>
        <taxon>Chlorophyta</taxon>
        <taxon>core chlorophytes</taxon>
        <taxon>Trebouxiophyceae</taxon>
        <taxon>Trebouxiales</taxon>
        <taxon>Trebouxiaceae</taxon>
        <taxon>Symbiochloris</taxon>
    </lineage>
</organism>
<protein>
    <recommendedName>
        <fullName evidence="3">F-box domain-containing protein</fullName>
    </recommendedName>
</protein>
<name>A0AAW1NZ39_9CHLO</name>
<sequence length="487" mass="53329">MIAAPLQAALAWHMLPRLDASDLGRLACTCRAGRELVALANPELWRRAAADLLPPRHPARHTSEVPVIRAALRAFAASQANLRTGRFTGGAEIPRALGTPKFSPNGRDFAVLVAADTQDSPDLILDTNESDILMTHSTQKSSSSEMQAHFCVVVYLEDGTKIPLLRRPQCWKWHRDWAWSRDGQRLICVDIPPDRPWLHVEVADLITRTRLTNTIPLREDVLQNFSDTRVVLSACGDCFALHLSSMPPNFPKSFIHWISGELVASSLDGYPIGDCSMPLWHPERLVFAAFCRGVLSWHDVDRQESREVARVPEGASARVQACEVECWSPCGSLLCFSYLTFGTTETTVVVVKADGSGTVFSLVRDSAGHATLSNAVTGLLSVWTQNTCEVFDMRTAAVIFKHTPSYVSPNERIGKATEFLFGGQMMSLVTVDPLEASSLETLSADDLEDGAFNTAVHAAETLLVNLRTQEAPSMGDFWVAEAQCGGG</sequence>
<dbReference type="EMBL" id="JALJOQ010000099">
    <property type="protein sequence ID" value="KAK9798220.1"/>
    <property type="molecule type" value="Genomic_DNA"/>
</dbReference>
<dbReference type="SUPFAM" id="SSF69322">
    <property type="entry name" value="Tricorn protease domain 2"/>
    <property type="match status" value="1"/>
</dbReference>
<evidence type="ECO:0008006" key="3">
    <source>
        <dbReference type="Google" id="ProtNLM"/>
    </source>
</evidence>
<evidence type="ECO:0000313" key="1">
    <source>
        <dbReference type="EMBL" id="KAK9798220.1"/>
    </source>
</evidence>
<reference evidence="1 2" key="1">
    <citation type="journal article" date="2024" name="Nat. Commun.">
        <title>Phylogenomics reveals the evolutionary origins of lichenization in chlorophyte algae.</title>
        <authorList>
            <person name="Puginier C."/>
            <person name="Libourel C."/>
            <person name="Otte J."/>
            <person name="Skaloud P."/>
            <person name="Haon M."/>
            <person name="Grisel S."/>
            <person name="Petersen M."/>
            <person name="Berrin J.G."/>
            <person name="Delaux P.M."/>
            <person name="Dal Grande F."/>
            <person name="Keller J."/>
        </authorList>
    </citation>
    <scope>NUCLEOTIDE SEQUENCE [LARGE SCALE GENOMIC DNA]</scope>
    <source>
        <strain evidence="1 2">SAG 2036</strain>
    </source>
</reference>
<evidence type="ECO:0000313" key="2">
    <source>
        <dbReference type="Proteomes" id="UP001465755"/>
    </source>
</evidence>
<comment type="caution">
    <text evidence="1">The sequence shown here is derived from an EMBL/GenBank/DDBJ whole genome shotgun (WGS) entry which is preliminary data.</text>
</comment>
<accession>A0AAW1NZ39</accession>
<dbReference type="AlphaFoldDB" id="A0AAW1NZ39"/>